<evidence type="ECO:0000313" key="3">
    <source>
        <dbReference type="EMBL" id="MBJ3784618.1"/>
    </source>
</evidence>
<accession>A0A934IXM5</accession>
<reference evidence="3" key="1">
    <citation type="submission" date="2020-12" db="EMBL/GenBank/DDBJ databases">
        <title>Devosia sp. MSA67 isolated from Mo River.</title>
        <authorList>
            <person name="Ma F."/>
            <person name="Zi Z."/>
        </authorList>
    </citation>
    <scope>NUCLEOTIDE SEQUENCE</scope>
    <source>
        <strain evidence="3">MSA67</strain>
    </source>
</reference>
<feature type="domain" description="DUF6460" evidence="2">
    <location>
        <begin position="58"/>
        <end position="91"/>
    </location>
</feature>
<dbReference type="EMBL" id="JAEKMH010000002">
    <property type="protein sequence ID" value="MBJ3784618.1"/>
    <property type="molecule type" value="Genomic_DNA"/>
</dbReference>
<feature type="transmembrane region" description="Helical" evidence="1">
    <location>
        <begin position="20"/>
        <end position="40"/>
    </location>
</feature>
<evidence type="ECO:0000313" key="4">
    <source>
        <dbReference type="Proteomes" id="UP000602124"/>
    </source>
</evidence>
<dbReference type="Proteomes" id="UP000602124">
    <property type="component" value="Unassembled WGS sequence"/>
</dbReference>
<dbReference type="InterPro" id="IPR045594">
    <property type="entry name" value="DUF6460"/>
</dbReference>
<keyword evidence="1" id="KW-0812">Transmembrane</keyword>
<evidence type="ECO:0000256" key="1">
    <source>
        <dbReference type="SAM" id="Phobius"/>
    </source>
</evidence>
<sequence>MRPPTRSSFERFAGGKPVSVLVKLVLLSLLVGFVMVMFGFDAADLVRGALDLVRETIRDGAGLFRQVSVYILTGAAVVVPIWLVLRLLRPR</sequence>
<keyword evidence="4" id="KW-1185">Reference proteome</keyword>
<gene>
    <name evidence="3" type="ORF">JEQ47_07805</name>
</gene>
<organism evidence="3 4">
    <name type="scientific">Devosia sediminis</name>
    <dbReference type="NCBI Taxonomy" id="2798801"/>
    <lineage>
        <taxon>Bacteria</taxon>
        <taxon>Pseudomonadati</taxon>
        <taxon>Pseudomonadota</taxon>
        <taxon>Alphaproteobacteria</taxon>
        <taxon>Hyphomicrobiales</taxon>
        <taxon>Devosiaceae</taxon>
        <taxon>Devosia</taxon>
    </lineage>
</organism>
<proteinExistence type="predicted"/>
<keyword evidence="1" id="KW-0472">Membrane</keyword>
<dbReference type="Pfam" id="PF20061">
    <property type="entry name" value="DUF6460"/>
    <property type="match status" value="1"/>
</dbReference>
<protein>
    <submittedName>
        <fullName evidence="3">Integrase</fullName>
    </submittedName>
</protein>
<name>A0A934IXM5_9HYPH</name>
<comment type="caution">
    <text evidence="3">The sequence shown here is derived from an EMBL/GenBank/DDBJ whole genome shotgun (WGS) entry which is preliminary data.</text>
</comment>
<dbReference type="AlphaFoldDB" id="A0A934IXM5"/>
<dbReference type="RefSeq" id="WP_198875857.1">
    <property type="nucleotide sequence ID" value="NZ_JAEKMH010000002.1"/>
</dbReference>
<keyword evidence="1" id="KW-1133">Transmembrane helix</keyword>
<feature type="transmembrane region" description="Helical" evidence="1">
    <location>
        <begin position="67"/>
        <end position="88"/>
    </location>
</feature>
<evidence type="ECO:0000259" key="2">
    <source>
        <dbReference type="Pfam" id="PF20061"/>
    </source>
</evidence>